<evidence type="ECO:0000256" key="1">
    <source>
        <dbReference type="ARBA" id="ARBA00001971"/>
    </source>
</evidence>
<evidence type="ECO:0000313" key="12">
    <source>
        <dbReference type="EMBL" id="KAF7428362.1"/>
    </source>
</evidence>
<dbReference type="InterPro" id="IPR036396">
    <property type="entry name" value="Cyt_P450_sf"/>
</dbReference>
<dbReference type="Pfam" id="PF00067">
    <property type="entry name" value="p450"/>
    <property type="match status" value="1"/>
</dbReference>
<dbReference type="Gene3D" id="1.10.630.10">
    <property type="entry name" value="Cytochrome P450"/>
    <property type="match status" value="1"/>
</dbReference>
<dbReference type="SUPFAM" id="SSF48264">
    <property type="entry name" value="Cytochrome P450"/>
    <property type="match status" value="1"/>
</dbReference>
<evidence type="ECO:0000256" key="9">
    <source>
        <dbReference type="PIRSR" id="PIRSR602401-1"/>
    </source>
</evidence>
<dbReference type="PANTHER" id="PTHR46300:SF11">
    <property type="entry name" value="OXIDOREDUCTASE, PUTATIVE-RELATED"/>
    <property type="match status" value="1"/>
</dbReference>
<dbReference type="EMBL" id="JACETU010000005">
    <property type="protein sequence ID" value="KAF7428362.1"/>
    <property type="molecule type" value="Genomic_DNA"/>
</dbReference>
<comment type="pathway">
    <text evidence="2">Secondary metabolite biosynthesis.</text>
</comment>
<evidence type="ECO:0000256" key="10">
    <source>
        <dbReference type="RuleBase" id="RU000461"/>
    </source>
</evidence>
<keyword evidence="13" id="KW-1185">Reference proteome</keyword>
<feature type="transmembrane region" description="Helical" evidence="11">
    <location>
        <begin position="21"/>
        <end position="49"/>
    </location>
</feature>
<dbReference type="PANTHER" id="PTHR46300">
    <property type="entry name" value="P450, PUTATIVE (EUROFUNG)-RELATED-RELATED"/>
    <property type="match status" value="1"/>
</dbReference>
<keyword evidence="11" id="KW-0812">Transmembrane</keyword>
<name>A0A8H6ZRD1_PLEOS</name>
<dbReference type="GO" id="GO:0004497">
    <property type="term" value="F:monooxygenase activity"/>
    <property type="evidence" value="ECO:0007669"/>
    <property type="project" value="UniProtKB-KW"/>
</dbReference>
<dbReference type="PRINTS" id="PR00463">
    <property type="entry name" value="EP450I"/>
</dbReference>
<sequence>MSSGRIPRNIPVMTIIPSSVLRLWPIASIGADVALLCFTAFILALLPYFGLRRNLVDKDGHPIPPGPLLRYPFLRRYPEKPLFRWAKQYGPLHSVWMGNQLFVVMNDPHVARDLLVTHGANFSGRWGYFMKNQTILSGRALTASPYNETWRKHRKIAMSVLNPKAALGYADGIDYETHMFLRSLHRTSRDGSAPVDPASFAGRYALNNMLAVAFGTRTLSTSDPLVDEAIRLGMEFMDLTGPWTNMIDFVKPLQWIPTRARYRARRLHSDFLSVYGAMINRVKARLDAGEQVSDCLVKTLLETQESEKLSWEDMCFIVIAFTTGGVHSTSGIIEWFLALIPSYPHIQAKAHEELDRVIGREQWPTSEDESKLPYCRAIIKEVLRAHAPFWMGTPHCSEEDFVYNGYFIPKNTVMVLNVYALHHNEDRYKDPWTFNPDRYLGDSLNASESSKLGDPFLRDHWAFGAGRRICPGMVVAERELWLAISRLLWSFSFSEVPGEPITLAQYEGLSGRTPLPYRINITPRHDGVLDILAEREEIAMRE</sequence>
<dbReference type="PROSITE" id="PS00086">
    <property type="entry name" value="CYTOCHROME_P450"/>
    <property type="match status" value="1"/>
</dbReference>
<keyword evidence="8 10" id="KW-0503">Monooxygenase</keyword>
<keyword evidence="11" id="KW-1133">Transmembrane helix</keyword>
<dbReference type="GO" id="GO:0005506">
    <property type="term" value="F:iron ion binding"/>
    <property type="evidence" value="ECO:0007669"/>
    <property type="project" value="InterPro"/>
</dbReference>
<evidence type="ECO:0000256" key="7">
    <source>
        <dbReference type="ARBA" id="ARBA00023004"/>
    </source>
</evidence>
<reference evidence="12" key="1">
    <citation type="submission" date="2019-07" db="EMBL/GenBank/DDBJ databases">
        <authorList>
            <person name="Palmer J.M."/>
        </authorList>
    </citation>
    <scope>NUCLEOTIDE SEQUENCE</scope>
    <source>
        <strain evidence="12">PC9</strain>
    </source>
</reference>
<dbReference type="AlphaFoldDB" id="A0A8H6ZRD1"/>
<evidence type="ECO:0000256" key="8">
    <source>
        <dbReference type="ARBA" id="ARBA00023033"/>
    </source>
</evidence>
<evidence type="ECO:0000313" key="13">
    <source>
        <dbReference type="Proteomes" id="UP000623687"/>
    </source>
</evidence>
<dbReference type="PRINTS" id="PR00385">
    <property type="entry name" value="P450"/>
</dbReference>
<keyword evidence="6 10" id="KW-0560">Oxidoreductase</keyword>
<accession>A0A8H6ZRD1</accession>
<comment type="caution">
    <text evidence="12">The sequence shown here is derived from an EMBL/GenBank/DDBJ whole genome shotgun (WGS) entry which is preliminary data.</text>
</comment>
<evidence type="ECO:0000256" key="11">
    <source>
        <dbReference type="SAM" id="Phobius"/>
    </source>
</evidence>
<proteinExistence type="inferred from homology"/>
<dbReference type="InterPro" id="IPR050364">
    <property type="entry name" value="Cytochrome_P450_fung"/>
</dbReference>
<comment type="similarity">
    <text evidence="3 10">Belongs to the cytochrome P450 family.</text>
</comment>
<dbReference type="InterPro" id="IPR017972">
    <property type="entry name" value="Cyt_P450_CS"/>
</dbReference>
<dbReference type="VEuPathDB" id="FungiDB:PC9H_007584"/>
<keyword evidence="7 9" id="KW-0408">Iron</keyword>
<dbReference type="GO" id="GO:0020037">
    <property type="term" value="F:heme binding"/>
    <property type="evidence" value="ECO:0007669"/>
    <property type="project" value="InterPro"/>
</dbReference>
<dbReference type="OrthoDB" id="1470350at2759"/>
<dbReference type="Proteomes" id="UP000623687">
    <property type="component" value="Unassembled WGS sequence"/>
</dbReference>
<comment type="cofactor">
    <cofactor evidence="1 9">
        <name>heme</name>
        <dbReference type="ChEBI" id="CHEBI:30413"/>
    </cofactor>
</comment>
<dbReference type="InterPro" id="IPR001128">
    <property type="entry name" value="Cyt_P450"/>
</dbReference>
<gene>
    <name evidence="12" type="ORF">PC9H_007584</name>
</gene>
<evidence type="ECO:0000256" key="6">
    <source>
        <dbReference type="ARBA" id="ARBA00023002"/>
    </source>
</evidence>
<dbReference type="CDD" id="cd11065">
    <property type="entry name" value="CYP64-like"/>
    <property type="match status" value="1"/>
</dbReference>
<evidence type="ECO:0000256" key="5">
    <source>
        <dbReference type="ARBA" id="ARBA00022723"/>
    </source>
</evidence>
<dbReference type="RefSeq" id="XP_036630734.1">
    <property type="nucleotide sequence ID" value="XM_036777114.1"/>
</dbReference>
<dbReference type="InterPro" id="IPR002401">
    <property type="entry name" value="Cyt_P450_E_grp-I"/>
</dbReference>
<keyword evidence="4 9" id="KW-0349">Heme</keyword>
<feature type="binding site" description="axial binding residue" evidence="9">
    <location>
        <position position="470"/>
    </location>
    <ligand>
        <name>heme</name>
        <dbReference type="ChEBI" id="CHEBI:30413"/>
    </ligand>
    <ligandPart>
        <name>Fe</name>
        <dbReference type="ChEBI" id="CHEBI:18248"/>
    </ligandPart>
</feature>
<evidence type="ECO:0000256" key="3">
    <source>
        <dbReference type="ARBA" id="ARBA00010617"/>
    </source>
</evidence>
<dbReference type="GeneID" id="59377402"/>
<dbReference type="GO" id="GO:0016705">
    <property type="term" value="F:oxidoreductase activity, acting on paired donors, with incorporation or reduction of molecular oxygen"/>
    <property type="evidence" value="ECO:0007669"/>
    <property type="project" value="InterPro"/>
</dbReference>
<evidence type="ECO:0000256" key="4">
    <source>
        <dbReference type="ARBA" id="ARBA00022617"/>
    </source>
</evidence>
<evidence type="ECO:0008006" key="14">
    <source>
        <dbReference type="Google" id="ProtNLM"/>
    </source>
</evidence>
<keyword evidence="5 9" id="KW-0479">Metal-binding</keyword>
<organism evidence="12 13">
    <name type="scientific">Pleurotus ostreatus</name>
    <name type="common">Oyster mushroom</name>
    <name type="synonym">White-rot fungus</name>
    <dbReference type="NCBI Taxonomy" id="5322"/>
    <lineage>
        <taxon>Eukaryota</taxon>
        <taxon>Fungi</taxon>
        <taxon>Dikarya</taxon>
        <taxon>Basidiomycota</taxon>
        <taxon>Agaricomycotina</taxon>
        <taxon>Agaricomycetes</taxon>
        <taxon>Agaricomycetidae</taxon>
        <taxon>Agaricales</taxon>
        <taxon>Pleurotineae</taxon>
        <taxon>Pleurotaceae</taxon>
        <taxon>Pleurotus</taxon>
    </lineage>
</organism>
<evidence type="ECO:0000256" key="2">
    <source>
        <dbReference type="ARBA" id="ARBA00005179"/>
    </source>
</evidence>
<keyword evidence="11" id="KW-0472">Membrane</keyword>
<protein>
    <recommendedName>
        <fullName evidence="14">Cytochrome P450</fullName>
    </recommendedName>
</protein>